<protein>
    <recommendedName>
        <fullName evidence="2">Inositol polyphosphate-related phosphatase domain-containing protein</fullName>
    </recommendedName>
</protein>
<reference evidence="3 4" key="1">
    <citation type="submission" date="2019-01" db="EMBL/GenBank/DDBJ databases">
        <authorList>
            <person name="Sayadi A."/>
        </authorList>
    </citation>
    <scope>NUCLEOTIDE SEQUENCE [LARGE SCALE GENOMIC DNA]</scope>
</reference>
<sequence>MDNLRVYVVTYNVGTSSPEEDLRGMLSWTGHKHEKSPDFYILAFQEVKAQPQNMLRDTLFEDPWTYTCKQLLRKEYIKIKSIRLQGLLLVVFCLKKHLLNLREIESEYTRTGFSGMWGNKGAVSIRLSIYGCSLCFVNSHLSAHDNQLKDRIDDYNSIVQDQEFHVAETSKIFYHDYVFWTGDLNFRLLEEYDKTPEEIERMILKKEIKPLLEHDQLRAVMKKGEAFSELTEQDPDFPPTFKFSVGTQFYDHKRRPAWCDRILYRVNSHNYENVTLKADQLSYKSHPSYTLSDHRPVTAEFVIKIPQQPQIVADKAGPSLPVSVDQVFSDFAERVVEFDKIVSWNDKDENKAIYRLKKEIPPTKEDWIGIFKEDFCSLDDYLTYEYVSKCASPSPETPTKHPHSPKLQRPKKFEITFPELPNRCKGKYCLVYFSQTEDKVTSVLGISNPFPIIENESD</sequence>
<dbReference type="Pfam" id="PF22669">
    <property type="entry name" value="Exo_endo_phos2"/>
    <property type="match status" value="1"/>
</dbReference>
<dbReference type="SUPFAM" id="SSF56219">
    <property type="entry name" value="DNase I-like"/>
    <property type="match status" value="1"/>
</dbReference>
<proteinExistence type="inferred from homology"/>
<feature type="domain" description="Inositol polyphosphate-related phosphatase" evidence="2">
    <location>
        <begin position="2"/>
        <end position="309"/>
    </location>
</feature>
<dbReference type="SMART" id="SM00128">
    <property type="entry name" value="IPPc"/>
    <property type="match status" value="1"/>
</dbReference>
<dbReference type="Pfam" id="PF17751">
    <property type="entry name" value="SKICH"/>
    <property type="match status" value="1"/>
</dbReference>
<name>A0A653BH70_CALMS</name>
<dbReference type="PANTHER" id="PTHR11200">
    <property type="entry name" value="INOSITOL 5-PHOSPHATASE"/>
    <property type="match status" value="1"/>
</dbReference>
<accession>A0A653BH70</accession>
<dbReference type="Gene3D" id="2.60.40.2840">
    <property type="match status" value="1"/>
</dbReference>
<dbReference type="Proteomes" id="UP000410492">
    <property type="component" value="Unassembled WGS sequence"/>
</dbReference>
<evidence type="ECO:0000313" key="4">
    <source>
        <dbReference type="Proteomes" id="UP000410492"/>
    </source>
</evidence>
<dbReference type="GO" id="GO:0046856">
    <property type="term" value="P:phosphatidylinositol dephosphorylation"/>
    <property type="evidence" value="ECO:0007669"/>
    <property type="project" value="InterPro"/>
</dbReference>
<dbReference type="InterPro" id="IPR036691">
    <property type="entry name" value="Endo/exonu/phosph_ase_sf"/>
</dbReference>
<dbReference type="PANTHER" id="PTHR11200:SF275">
    <property type="entry name" value="LD06095P"/>
    <property type="match status" value="1"/>
</dbReference>
<dbReference type="Gene3D" id="3.60.10.10">
    <property type="entry name" value="Endonuclease/exonuclease/phosphatase"/>
    <property type="match status" value="1"/>
</dbReference>
<gene>
    <name evidence="3" type="ORF">CALMAC_LOCUS981</name>
</gene>
<comment type="similarity">
    <text evidence="1">Belongs to the inositol 1,4,5-trisphosphate 5-phosphatase type II family.</text>
</comment>
<evidence type="ECO:0000313" key="3">
    <source>
        <dbReference type="EMBL" id="VEN34936.1"/>
    </source>
</evidence>
<organism evidence="3 4">
    <name type="scientific">Callosobruchus maculatus</name>
    <name type="common">Southern cowpea weevil</name>
    <name type="synonym">Pulse bruchid</name>
    <dbReference type="NCBI Taxonomy" id="64391"/>
    <lineage>
        <taxon>Eukaryota</taxon>
        <taxon>Metazoa</taxon>
        <taxon>Ecdysozoa</taxon>
        <taxon>Arthropoda</taxon>
        <taxon>Hexapoda</taxon>
        <taxon>Insecta</taxon>
        <taxon>Pterygota</taxon>
        <taxon>Neoptera</taxon>
        <taxon>Endopterygota</taxon>
        <taxon>Coleoptera</taxon>
        <taxon>Polyphaga</taxon>
        <taxon>Cucujiformia</taxon>
        <taxon>Chrysomeloidea</taxon>
        <taxon>Chrysomelidae</taxon>
        <taxon>Bruchinae</taxon>
        <taxon>Bruchini</taxon>
        <taxon>Callosobruchus</taxon>
    </lineage>
</organism>
<dbReference type="InterPro" id="IPR046985">
    <property type="entry name" value="IP5"/>
</dbReference>
<dbReference type="GO" id="GO:0005737">
    <property type="term" value="C:cytoplasm"/>
    <property type="evidence" value="ECO:0007669"/>
    <property type="project" value="TreeGrafter"/>
</dbReference>
<dbReference type="InterPro" id="IPR000300">
    <property type="entry name" value="IPPc"/>
</dbReference>
<dbReference type="GO" id="GO:0005886">
    <property type="term" value="C:plasma membrane"/>
    <property type="evidence" value="ECO:0007669"/>
    <property type="project" value="TreeGrafter"/>
</dbReference>
<dbReference type="GO" id="GO:0001726">
    <property type="term" value="C:ruffle"/>
    <property type="evidence" value="ECO:0007669"/>
    <property type="project" value="TreeGrafter"/>
</dbReference>
<dbReference type="EMBL" id="CAACVG010001104">
    <property type="protein sequence ID" value="VEN34936.1"/>
    <property type="molecule type" value="Genomic_DNA"/>
</dbReference>
<dbReference type="OrthoDB" id="62798at2759"/>
<dbReference type="InterPro" id="IPR041611">
    <property type="entry name" value="SKICH"/>
</dbReference>
<dbReference type="AlphaFoldDB" id="A0A653BH70"/>
<evidence type="ECO:0000256" key="1">
    <source>
        <dbReference type="ARBA" id="ARBA00005910"/>
    </source>
</evidence>
<evidence type="ECO:0000259" key="2">
    <source>
        <dbReference type="SMART" id="SM00128"/>
    </source>
</evidence>
<dbReference type="FunFam" id="3.60.10.10:FF:000060">
    <property type="entry name" value="Uncharacterized protein, isoform C"/>
    <property type="match status" value="1"/>
</dbReference>
<keyword evidence="4" id="KW-1185">Reference proteome</keyword>
<dbReference type="GO" id="GO:0004439">
    <property type="term" value="F:phosphatidylinositol-4,5-bisphosphate 5-phosphatase activity"/>
    <property type="evidence" value="ECO:0007669"/>
    <property type="project" value="TreeGrafter"/>
</dbReference>